<dbReference type="GeneID" id="24562785"/>
<name>A0A061D5K8_BABBI</name>
<sequence>MLLPRSLCGLILFLLYKPASGYLYRAISMYENKGTLTADPTNVGQADVVVEKNGVGKVCKSMRSGRYIVNPYIQRCPIGTTKCGPEFDATLGTCADFSGCYTVSNNTRVCTCMSGYFGNPYVQCFKYCETDLDCPSPYAECRQGPGELFKRCKCKQGCPGDGVICKPQNICTDTQENTETHRKCLQTSTTEKSYVCDDGYYLDTYYKCVKIVAIENDKKISIVANNFVDGSRIDIGKCFSMEINKENAESRFYQMNSGDAVVVKGKIVTNPQLYLAVEVKANDVIVFAMLEDDHSKLTKLFSISNGLKGCQIDGVSKYDPTGIRVNPSQVKVEIQNLVESQGASEEL</sequence>
<evidence type="ECO:0000256" key="1">
    <source>
        <dbReference type="SAM" id="SignalP"/>
    </source>
</evidence>
<reference evidence="3" key="1">
    <citation type="journal article" date="2014" name="Nucleic Acids Res.">
        <title>The evolutionary dynamics of variant antigen genes in Babesia reveal a history of genomic innovation underlying host-parasite interaction.</title>
        <authorList>
            <person name="Jackson A.P."/>
            <person name="Otto T.D."/>
            <person name="Darby A."/>
            <person name="Ramaprasad A."/>
            <person name="Xia D."/>
            <person name="Echaide I.E."/>
            <person name="Farber M."/>
            <person name="Gahlot S."/>
            <person name="Gamble J."/>
            <person name="Gupta D."/>
            <person name="Gupta Y."/>
            <person name="Jackson L."/>
            <person name="Malandrin L."/>
            <person name="Malas T.B."/>
            <person name="Moussa E."/>
            <person name="Nair M."/>
            <person name="Reid A.J."/>
            <person name="Sanders M."/>
            <person name="Sharma J."/>
            <person name="Tracey A."/>
            <person name="Quail M.A."/>
            <person name="Weir W."/>
            <person name="Wastling J.M."/>
            <person name="Hall N."/>
            <person name="Willadsen P."/>
            <person name="Lingelbach K."/>
            <person name="Shiels B."/>
            <person name="Tait A."/>
            <person name="Berriman M."/>
            <person name="Allred D.R."/>
            <person name="Pain A."/>
        </authorList>
    </citation>
    <scope>NUCLEOTIDE SEQUENCE [LARGE SCALE GENOMIC DNA]</scope>
    <source>
        <strain evidence="3">Bond</strain>
    </source>
</reference>
<dbReference type="STRING" id="5866.A0A061D5K8"/>
<dbReference type="OMA" id="DCPSPYA"/>
<keyword evidence="1" id="KW-0732">Signal</keyword>
<protein>
    <submittedName>
        <fullName evidence="2">12D3 antigen, putative</fullName>
    </submittedName>
</protein>
<dbReference type="OrthoDB" id="4405280at2759"/>
<dbReference type="RefSeq" id="XP_012766430.1">
    <property type="nucleotide sequence ID" value="XM_012910976.1"/>
</dbReference>
<dbReference type="AlphaFoldDB" id="A0A061D5K8"/>
<dbReference type="Proteomes" id="UP000033188">
    <property type="component" value="Chromosome 1"/>
</dbReference>
<accession>A0A061D5K8</accession>
<feature type="signal peptide" evidence="1">
    <location>
        <begin position="1"/>
        <end position="21"/>
    </location>
</feature>
<keyword evidence="3" id="KW-1185">Reference proteome</keyword>
<evidence type="ECO:0000313" key="2">
    <source>
        <dbReference type="EMBL" id="CDR94244.1"/>
    </source>
</evidence>
<evidence type="ECO:0000313" key="3">
    <source>
        <dbReference type="Proteomes" id="UP000033188"/>
    </source>
</evidence>
<dbReference type="KEGG" id="bbig:BBBOND_0105530"/>
<gene>
    <name evidence="2" type="ORF">BBBOND_0105530</name>
</gene>
<organism evidence="2 3">
    <name type="scientific">Babesia bigemina</name>
    <dbReference type="NCBI Taxonomy" id="5866"/>
    <lineage>
        <taxon>Eukaryota</taxon>
        <taxon>Sar</taxon>
        <taxon>Alveolata</taxon>
        <taxon>Apicomplexa</taxon>
        <taxon>Aconoidasida</taxon>
        <taxon>Piroplasmida</taxon>
        <taxon>Babesiidae</taxon>
        <taxon>Babesia</taxon>
    </lineage>
</organism>
<proteinExistence type="predicted"/>
<dbReference type="EMBL" id="LK391707">
    <property type="protein sequence ID" value="CDR94244.1"/>
    <property type="molecule type" value="Genomic_DNA"/>
</dbReference>
<feature type="chain" id="PRO_5001595814" evidence="1">
    <location>
        <begin position="22"/>
        <end position="347"/>
    </location>
</feature>
<dbReference type="VEuPathDB" id="PiroplasmaDB:BBBOND_0105530"/>